<evidence type="ECO:0000313" key="4">
    <source>
        <dbReference type="EMBL" id="MDQ7937603.1"/>
    </source>
</evidence>
<proteinExistence type="predicted"/>
<dbReference type="InterPro" id="IPR011990">
    <property type="entry name" value="TPR-like_helical_dom_sf"/>
</dbReference>
<dbReference type="Proteomes" id="UP001227831">
    <property type="component" value="Unassembled WGS sequence"/>
</dbReference>
<dbReference type="Pfam" id="PF13432">
    <property type="entry name" value="TPR_16"/>
    <property type="match status" value="1"/>
</dbReference>
<feature type="repeat" description="TPR" evidence="3">
    <location>
        <begin position="138"/>
        <end position="171"/>
    </location>
</feature>
<dbReference type="InterPro" id="IPR019734">
    <property type="entry name" value="TPR_rpt"/>
</dbReference>
<dbReference type="RefSeq" id="WP_308703340.1">
    <property type="nucleotide sequence ID" value="NZ_AP027463.1"/>
</dbReference>
<dbReference type="InterPro" id="IPR050498">
    <property type="entry name" value="Ycf3"/>
</dbReference>
<sequence length="231" mass="25786">MVTKHADKRPSQAAQQALVHQMVQKIDADPKDFQAYYELTVLLTAGQDYEQAEALAMKALGQFEKNDHAKNLLTYALGNVYYQAESYDRALGAYQKITDEKLKADAYLMMGQSLMAKQDYQHALVWALTAQEAQPEAVDANLLVANILLALGNNQQAYDYFQKVIQLDPQQGAAYFNAGLTAMVLGKPYSALFAMAKKIDANYFKSHQQQLSDIEKMLAAQNQSSDQSTKK</sequence>
<reference evidence="4 5" key="1">
    <citation type="journal article" date="2023" name="Int. J. Syst. Evol. Microbiol.">
        <title>Lactiplantibacillus brownii sp. nov., a novel psychrotolerant species isolated from sauerkraut.</title>
        <authorList>
            <person name="Heng Y.C."/>
            <person name="Silvaraju S."/>
            <person name="Lee J.K.Y."/>
            <person name="Kittelmann S."/>
        </authorList>
    </citation>
    <scope>NUCLEOTIDE SEQUENCE [LARGE SCALE GENOMIC DNA]</scope>
    <source>
        <strain evidence="4 5">WILCCON 0030</strain>
    </source>
</reference>
<accession>A0ABU1A9Q2</accession>
<dbReference type="SUPFAM" id="SSF48452">
    <property type="entry name" value="TPR-like"/>
    <property type="match status" value="2"/>
</dbReference>
<comment type="caution">
    <text evidence="4">The sequence shown here is derived from an EMBL/GenBank/DDBJ whole genome shotgun (WGS) entry which is preliminary data.</text>
</comment>
<evidence type="ECO:0000256" key="2">
    <source>
        <dbReference type="ARBA" id="ARBA00022803"/>
    </source>
</evidence>
<dbReference type="Gene3D" id="1.25.40.10">
    <property type="entry name" value="Tetratricopeptide repeat domain"/>
    <property type="match status" value="3"/>
</dbReference>
<organism evidence="4 5">
    <name type="scientific">Lactiplantibacillus brownii</name>
    <dbReference type="NCBI Taxonomy" id="3069269"/>
    <lineage>
        <taxon>Bacteria</taxon>
        <taxon>Bacillati</taxon>
        <taxon>Bacillota</taxon>
        <taxon>Bacilli</taxon>
        <taxon>Lactobacillales</taxon>
        <taxon>Lactobacillaceae</taxon>
        <taxon>Lactiplantibacillus</taxon>
    </lineage>
</organism>
<dbReference type="PROSITE" id="PS50005">
    <property type="entry name" value="TPR"/>
    <property type="match status" value="1"/>
</dbReference>
<dbReference type="PANTHER" id="PTHR44858:SF1">
    <property type="entry name" value="UDP-N-ACETYLGLUCOSAMINE--PEPTIDE N-ACETYLGLUCOSAMINYLTRANSFERASE SPINDLY-RELATED"/>
    <property type="match status" value="1"/>
</dbReference>
<keyword evidence="5" id="KW-1185">Reference proteome</keyword>
<keyword evidence="2 3" id="KW-0802">TPR repeat</keyword>
<evidence type="ECO:0000313" key="5">
    <source>
        <dbReference type="Proteomes" id="UP001227831"/>
    </source>
</evidence>
<gene>
    <name evidence="4" type="ORF">RA086_08160</name>
</gene>
<dbReference type="SMART" id="SM00028">
    <property type="entry name" value="TPR"/>
    <property type="match status" value="3"/>
</dbReference>
<name>A0ABU1A9Q2_9LACO</name>
<protein>
    <submittedName>
        <fullName evidence="4">Tetratricopeptide repeat protein</fullName>
    </submittedName>
</protein>
<evidence type="ECO:0000256" key="3">
    <source>
        <dbReference type="PROSITE-ProRule" id="PRU00339"/>
    </source>
</evidence>
<dbReference type="PANTHER" id="PTHR44858">
    <property type="entry name" value="TETRATRICOPEPTIDE REPEAT PROTEIN 6"/>
    <property type="match status" value="1"/>
</dbReference>
<evidence type="ECO:0000256" key="1">
    <source>
        <dbReference type="ARBA" id="ARBA00022737"/>
    </source>
</evidence>
<keyword evidence="1" id="KW-0677">Repeat</keyword>
<dbReference type="EMBL" id="JAVCWF010000001">
    <property type="protein sequence ID" value="MDQ7937603.1"/>
    <property type="molecule type" value="Genomic_DNA"/>
</dbReference>